<dbReference type="Proteomes" id="UP000244005">
    <property type="component" value="Unassembled WGS sequence"/>
</dbReference>
<dbReference type="AlphaFoldDB" id="A0A2R6XGD4"/>
<proteinExistence type="predicted"/>
<protein>
    <submittedName>
        <fullName evidence="1">Uncharacterized protein</fullName>
    </submittedName>
</protein>
<sequence length="97" mass="10847">MKSGTSSVQRFLSLRNMARTCNVDFCLTRGVGTQQARRNRVTETAIAMTFCPFDPFILSSLIGRPLFYDLSRPSCCTSSLDLYLHSALSAVNLTCWK</sequence>
<dbReference type="Gramene" id="Mp6g11510.1">
    <property type="protein sequence ID" value="Mp6g11510.1.cds1"/>
    <property type="gene ID" value="Mp6g11510"/>
</dbReference>
<organism evidence="1 2">
    <name type="scientific">Marchantia polymorpha</name>
    <name type="common">Common liverwort</name>
    <name type="synonym">Marchantia aquatica</name>
    <dbReference type="NCBI Taxonomy" id="3197"/>
    <lineage>
        <taxon>Eukaryota</taxon>
        <taxon>Viridiplantae</taxon>
        <taxon>Streptophyta</taxon>
        <taxon>Embryophyta</taxon>
        <taxon>Marchantiophyta</taxon>
        <taxon>Marchantiopsida</taxon>
        <taxon>Marchantiidae</taxon>
        <taxon>Marchantiales</taxon>
        <taxon>Marchantiaceae</taxon>
        <taxon>Marchantia</taxon>
    </lineage>
</organism>
<evidence type="ECO:0000313" key="1">
    <source>
        <dbReference type="EMBL" id="PTQ45151.1"/>
    </source>
</evidence>
<keyword evidence="2" id="KW-1185">Reference proteome</keyword>
<accession>A0A2R6XGD4</accession>
<gene>
    <name evidence="1" type="ORF">MARPO_0016s0191</name>
</gene>
<reference evidence="2" key="1">
    <citation type="journal article" date="2017" name="Cell">
        <title>Insights into land plant evolution garnered from the Marchantia polymorpha genome.</title>
        <authorList>
            <person name="Bowman J.L."/>
            <person name="Kohchi T."/>
            <person name="Yamato K.T."/>
            <person name="Jenkins J."/>
            <person name="Shu S."/>
            <person name="Ishizaki K."/>
            <person name="Yamaoka S."/>
            <person name="Nishihama R."/>
            <person name="Nakamura Y."/>
            <person name="Berger F."/>
            <person name="Adam C."/>
            <person name="Aki S.S."/>
            <person name="Althoff F."/>
            <person name="Araki T."/>
            <person name="Arteaga-Vazquez M.A."/>
            <person name="Balasubrmanian S."/>
            <person name="Barry K."/>
            <person name="Bauer D."/>
            <person name="Boehm C.R."/>
            <person name="Briginshaw L."/>
            <person name="Caballero-Perez J."/>
            <person name="Catarino B."/>
            <person name="Chen F."/>
            <person name="Chiyoda S."/>
            <person name="Chovatia M."/>
            <person name="Davies K.M."/>
            <person name="Delmans M."/>
            <person name="Demura T."/>
            <person name="Dierschke T."/>
            <person name="Dolan L."/>
            <person name="Dorantes-Acosta A.E."/>
            <person name="Eklund D.M."/>
            <person name="Florent S.N."/>
            <person name="Flores-Sandoval E."/>
            <person name="Fujiyama A."/>
            <person name="Fukuzawa H."/>
            <person name="Galik B."/>
            <person name="Grimanelli D."/>
            <person name="Grimwood J."/>
            <person name="Grossniklaus U."/>
            <person name="Hamada T."/>
            <person name="Haseloff J."/>
            <person name="Hetherington A.J."/>
            <person name="Higo A."/>
            <person name="Hirakawa Y."/>
            <person name="Hundley H.N."/>
            <person name="Ikeda Y."/>
            <person name="Inoue K."/>
            <person name="Inoue S.I."/>
            <person name="Ishida S."/>
            <person name="Jia Q."/>
            <person name="Kakita M."/>
            <person name="Kanazawa T."/>
            <person name="Kawai Y."/>
            <person name="Kawashima T."/>
            <person name="Kennedy M."/>
            <person name="Kinose K."/>
            <person name="Kinoshita T."/>
            <person name="Kohara Y."/>
            <person name="Koide E."/>
            <person name="Komatsu K."/>
            <person name="Kopischke S."/>
            <person name="Kubo M."/>
            <person name="Kyozuka J."/>
            <person name="Lagercrantz U."/>
            <person name="Lin S.S."/>
            <person name="Lindquist E."/>
            <person name="Lipzen A.M."/>
            <person name="Lu C.W."/>
            <person name="De Luna E."/>
            <person name="Martienssen R.A."/>
            <person name="Minamino N."/>
            <person name="Mizutani M."/>
            <person name="Mizutani M."/>
            <person name="Mochizuki N."/>
            <person name="Monte I."/>
            <person name="Mosher R."/>
            <person name="Nagasaki H."/>
            <person name="Nakagami H."/>
            <person name="Naramoto S."/>
            <person name="Nishitani K."/>
            <person name="Ohtani M."/>
            <person name="Okamoto T."/>
            <person name="Okumura M."/>
            <person name="Phillips J."/>
            <person name="Pollak B."/>
            <person name="Reinders A."/>
            <person name="Rovekamp M."/>
            <person name="Sano R."/>
            <person name="Sawa S."/>
            <person name="Schmid M.W."/>
            <person name="Shirakawa M."/>
            <person name="Solano R."/>
            <person name="Spunde A."/>
            <person name="Suetsugu N."/>
            <person name="Sugano S."/>
            <person name="Sugiyama A."/>
            <person name="Sun R."/>
            <person name="Suzuki Y."/>
            <person name="Takenaka M."/>
            <person name="Takezawa D."/>
            <person name="Tomogane H."/>
            <person name="Tsuzuki M."/>
            <person name="Ueda T."/>
            <person name="Umeda M."/>
            <person name="Ward J.M."/>
            <person name="Watanabe Y."/>
            <person name="Yazaki K."/>
            <person name="Yokoyama R."/>
            <person name="Yoshitake Y."/>
            <person name="Yotsui I."/>
            <person name="Zachgo S."/>
            <person name="Schmutz J."/>
        </authorList>
    </citation>
    <scope>NUCLEOTIDE SEQUENCE [LARGE SCALE GENOMIC DNA]</scope>
    <source>
        <strain evidence="2">Tak-1</strain>
    </source>
</reference>
<name>A0A2R6XGD4_MARPO</name>
<evidence type="ECO:0000313" key="2">
    <source>
        <dbReference type="Proteomes" id="UP000244005"/>
    </source>
</evidence>
<dbReference type="EMBL" id="KZ772688">
    <property type="protein sequence ID" value="PTQ45151.1"/>
    <property type="molecule type" value="Genomic_DNA"/>
</dbReference>